<reference evidence="2" key="1">
    <citation type="journal article" date="2015" name="Nature">
        <title>Complex archaea that bridge the gap between prokaryotes and eukaryotes.</title>
        <authorList>
            <person name="Spang A."/>
            <person name="Saw J.H."/>
            <person name="Jorgensen S.L."/>
            <person name="Zaremba-Niedzwiedzka K."/>
            <person name="Martijn J."/>
            <person name="Lind A.E."/>
            <person name="van Eijk R."/>
            <person name="Schleper C."/>
            <person name="Guy L."/>
            <person name="Ettema T.J."/>
        </authorList>
    </citation>
    <scope>NUCLEOTIDE SEQUENCE</scope>
</reference>
<organism evidence="2">
    <name type="scientific">marine sediment metagenome</name>
    <dbReference type="NCBI Taxonomy" id="412755"/>
    <lineage>
        <taxon>unclassified sequences</taxon>
        <taxon>metagenomes</taxon>
        <taxon>ecological metagenomes</taxon>
    </lineage>
</organism>
<proteinExistence type="predicted"/>
<dbReference type="AlphaFoldDB" id="A0A0F9PP25"/>
<sequence length="140" mass="15856">MKLKFKVLIPFVIIIGMGLTIYFGLFLLPNLIHGQSTRVVYIAPYISYTHECHTHSSSCTGELPNQAINFTVRNNDEIIFSGESITEENGFFQIDLNLNANYTIQIRTFIDEILYWGFVEVETFVGSANCITTGQLEAYS</sequence>
<evidence type="ECO:0008006" key="3">
    <source>
        <dbReference type="Google" id="ProtNLM"/>
    </source>
</evidence>
<protein>
    <recommendedName>
        <fullName evidence="3">Carboxypeptidase regulatory-like domain-containing protein</fullName>
    </recommendedName>
</protein>
<dbReference type="NCBIfam" id="NF038094">
    <property type="entry name" value="CueP_fam"/>
    <property type="match status" value="1"/>
</dbReference>
<feature type="transmembrane region" description="Helical" evidence="1">
    <location>
        <begin position="7"/>
        <end position="28"/>
    </location>
</feature>
<name>A0A0F9PP25_9ZZZZ</name>
<dbReference type="EMBL" id="LAZR01002290">
    <property type="protein sequence ID" value="KKN31939.1"/>
    <property type="molecule type" value="Genomic_DNA"/>
</dbReference>
<accession>A0A0F9PP25</accession>
<evidence type="ECO:0000256" key="1">
    <source>
        <dbReference type="SAM" id="Phobius"/>
    </source>
</evidence>
<comment type="caution">
    <text evidence="2">The sequence shown here is derived from an EMBL/GenBank/DDBJ whole genome shotgun (WGS) entry which is preliminary data.</text>
</comment>
<dbReference type="InterPro" id="IPR047808">
    <property type="entry name" value="CueP-like"/>
</dbReference>
<keyword evidence="1" id="KW-1133">Transmembrane helix</keyword>
<dbReference type="Gene3D" id="2.60.40.3700">
    <property type="match status" value="1"/>
</dbReference>
<keyword evidence="1" id="KW-0472">Membrane</keyword>
<gene>
    <name evidence="2" type="ORF">LCGC14_0818880</name>
</gene>
<dbReference type="Pfam" id="PF21172">
    <property type="entry name" value="CueP"/>
    <property type="match status" value="1"/>
</dbReference>
<keyword evidence="1" id="KW-0812">Transmembrane</keyword>
<evidence type="ECO:0000313" key="2">
    <source>
        <dbReference type="EMBL" id="KKN31939.1"/>
    </source>
</evidence>